<dbReference type="Gene3D" id="3.90.1200.10">
    <property type="match status" value="1"/>
</dbReference>
<dbReference type="Proteomes" id="UP001155145">
    <property type="component" value="Unassembled WGS sequence"/>
</dbReference>
<organism evidence="2 5">
    <name type="scientific">Arthrobacter zhangbolii</name>
    <dbReference type="NCBI Taxonomy" id="2886936"/>
    <lineage>
        <taxon>Bacteria</taxon>
        <taxon>Bacillati</taxon>
        <taxon>Actinomycetota</taxon>
        <taxon>Actinomycetes</taxon>
        <taxon>Micrococcales</taxon>
        <taxon>Micrococcaceae</taxon>
        <taxon>Arthrobacter</taxon>
    </lineage>
</organism>
<proteinExistence type="predicted"/>
<evidence type="ECO:0000313" key="2">
    <source>
        <dbReference type="EMBL" id="MCC3273517.1"/>
    </source>
</evidence>
<dbReference type="Proteomes" id="UP000829758">
    <property type="component" value="Chromosome"/>
</dbReference>
<keyword evidence="4" id="KW-1185">Reference proteome</keyword>
<dbReference type="SUPFAM" id="SSF56112">
    <property type="entry name" value="Protein kinase-like (PK-like)"/>
    <property type="match status" value="1"/>
</dbReference>
<dbReference type="EMBL" id="JAJFZT010000008">
    <property type="protein sequence ID" value="MCC3273517.1"/>
    <property type="molecule type" value="Genomic_DNA"/>
</dbReference>
<evidence type="ECO:0000313" key="3">
    <source>
        <dbReference type="EMBL" id="UON92330.1"/>
    </source>
</evidence>
<dbReference type="RefSeq" id="WP_227929272.1">
    <property type="nucleotide sequence ID" value="NZ_CP094984.1"/>
</dbReference>
<dbReference type="InterPro" id="IPR002575">
    <property type="entry name" value="Aminoglycoside_PTrfase"/>
</dbReference>
<dbReference type="Pfam" id="PF01636">
    <property type="entry name" value="APH"/>
    <property type="match status" value="1"/>
</dbReference>
<feature type="domain" description="Aminoglycoside phosphotransferase" evidence="1">
    <location>
        <begin position="88"/>
        <end position="234"/>
    </location>
</feature>
<accession>A0A9X1MAF5</accession>
<sequence length="283" mass="31063">MGSMEDGILHSIVDIAIKDLSPAAQAAQRQVVEIGSAHIVVLLHGAAAVRIGRDPRMNVEMRKRQELVDSIPVSIGFHVPRSLGPAVTLNEFSAVAVELVPGSPCPAGEGEPSELQDLLARMSSIPTEPISGLLAEPLAFCGGPEWYRIQREEVLPRLKQEVQRQAMDAIWALVNLEPVKEVFAHGDLGGHNVFWEGGRMSGVLDWDLSSRSDLSTDLACVGVWNGWKQLSLIANAAEVRRASVRRNTFRLQQLAFAILHERPPAEIDRAVSRANSWFEKQSF</sequence>
<evidence type="ECO:0000313" key="4">
    <source>
        <dbReference type="Proteomes" id="UP000829758"/>
    </source>
</evidence>
<name>A0A9X1MAF5_9MICC</name>
<dbReference type="InterPro" id="IPR011009">
    <property type="entry name" value="Kinase-like_dom_sf"/>
</dbReference>
<evidence type="ECO:0000313" key="5">
    <source>
        <dbReference type="Proteomes" id="UP001155145"/>
    </source>
</evidence>
<dbReference type="EMBL" id="CP094984">
    <property type="protein sequence ID" value="UON92330.1"/>
    <property type="molecule type" value="Genomic_DNA"/>
</dbReference>
<reference evidence="2" key="1">
    <citation type="submission" date="2021-10" db="EMBL/GenBank/DDBJ databases">
        <title>Novel species in genus Arthrobacter.</title>
        <authorList>
            <person name="Liu Y."/>
        </authorList>
    </citation>
    <scope>NUCLEOTIDE SEQUENCE</scope>
    <source>
        <strain evidence="2">Zg-Y462</strain>
        <strain evidence="4">zg-Y462</strain>
    </source>
</reference>
<gene>
    <name evidence="2" type="ORF">LJ755_12350</name>
    <name evidence="3" type="ORF">MUK71_01340</name>
</gene>
<protein>
    <submittedName>
        <fullName evidence="2">Aminoglycoside phosphotransferase family protein</fullName>
    </submittedName>
</protein>
<dbReference type="AlphaFoldDB" id="A0A9X1MAF5"/>
<evidence type="ECO:0000259" key="1">
    <source>
        <dbReference type="Pfam" id="PF01636"/>
    </source>
</evidence>